<dbReference type="EMBL" id="VSSQ01046615">
    <property type="protein sequence ID" value="MPN00579.1"/>
    <property type="molecule type" value="Genomic_DNA"/>
</dbReference>
<accession>A0A645EHF4</accession>
<evidence type="ECO:0000313" key="1">
    <source>
        <dbReference type="EMBL" id="MPN00579.1"/>
    </source>
</evidence>
<sequence>MLRAETEGGETIVPAANDRKAIEQALASMPEKKLKLSNENASLDGGFLILATGYEKDCSFASLLNQVRSEEETNVYKLLFD</sequence>
<organism evidence="1">
    <name type="scientific">bioreactor metagenome</name>
    <dbReference type="NCBI Taxonomy" id="1076179"/>
    <lineage>
        <taxon>unclassified sequences</taxon>
        <taxon>metagenomes</taxon>
        <taxon>ecological metagenomes</taxon>
    </lineage>
</organism>
<reference evidence="1" key="1">
    <citation type="submission" date="2019-08" db="EMBL/GenBank/DDBJ databases">
        <authorList>
            <person name="Kucharzyk K."/>
            <person name="Murdoch R.W."/>
            <person name="Higgins S."/>
            <person name="Loffler F."/>
        </authorList>
    </citation>
    <scope>NUCLEOTIDE SEQUENCE</scope>
</reference>
<dbReference type="SUPFAM" id="SSF160527">
    <property type="entry name" value="V-type ATPase subunit E-like"/>
    <property type="match status" value="1"/>
</dbReference>
<comment type="caution">
    <text evidence="1">The sequence shown here is derived from an EMBL/GenBank/DDBJ whole genome shotgun (WGS) entry which is preliminary data.</text>
</comment>
<gene>
    <name evidence="1" type="ORF">SDC9_147775</name>
</gene>
<proteinExistence type="predicted"/>
<dbReference type="AlphaFoldDB" id="A0A645EHF4"/>
<protein>
    <submittedName>
        <fullName evidence="1">Uncharacterized protein</fullName>
    </submittedName>
</protein>
<name>A0A645EHF4_9ZZZZ</name>